<gene>
    <name evidence="2" type="ORF">P153DRAFT_263948</name>
</gene>
<sequence length="190" mass="20959">EDHLDPQWMRCWTKQLGLIRTLWLRSAALKKLRDTISIAAKSCIRIKKIACFGLGDFRTYESGSFGNSLQYCVVFSIAGALNAIYAAQDAGAEPVQLFFQDPCYSEKDRLLIEGAGYKGKITLVQNPDGFLQVDQHTLVVGAYLPVSVPLVQICTEVAGKGGPAGFIVDKMVLDKEKKHFTLGDRASMRV</sequence>
<feature type="non-terminal residue" evidence="2">
    <location>
        <position position="1"/>
    </location>
</feature>
<dbReference type="Proteomes" id="UP000799771">
    <property type="component" value="Unassembled WGS sequence"/>
</dbReference>
<dbReference type="InterPro" id="IPR012942">
    <property type="entry name" value="SRR1-like"/>
</dbReference>
<dbReference type="PANTHER" id="PTHR42080:SF1">
    <property type="entry name" value="SRR1-LIKE DOMAIN-CONTAINING PROTEIN"/>
    <property type="match status" value="1"/>
</dbReference>
<organism evidence="2 3">
    <name type="scientific">Dothidotthia symphoricarpi CBS 119687</name>
    <dbReference type="NCBI Taxonomy" id="1392245"/>
    <lineage>
        <taxon>Eukaryota</taxon>
        <taxon>Fungi</taxon>
        <taxon>Dikarya</taxon>
        <taxon>Ascomycota</taxon>
        <taxon>Pezizomycotina</taxon>
        <taxon>Dothideomycetes</taxon>
        <taxon>Pleosporomycetidae</taxon>
        <taxon>Pleosporales</taxon>
        <taxon>Dothidotthiaceae</taxon>
        <taxon>Dothidotthia</taxon>
    </lineage>
</organism>
<dbReference type="AlphaFoldDB" id="A0A6A6A2W7"/>
<evidence type="ECO:0000313" key="2">
    <source>
        <dbReference type="EMBL" id="KAF2126352.1"/>
    </source>
</evidence>
<name>A0A6A6A2W7_9PLEO</name>
<dbReference type="RefSeq" id="XP_033520744.1">
    <property type="nucleotide sequence ID" value="XM_033662851.1"/>
</dbReference>
<evidence type="ECO:0000313" key="3">
    <source>
        <dbReference type="Proteomes" id="UP000799771"/>
    </source>
</evidence>
<protein>
    <recommendedName>
        <fullName evidence="1">SRR1-like domain-containing protein</fullName>
    </recommendedName>
</protein>
<evidence type="ECO:0000259" key="1">
    <source>
        <dbReference type="Pfam" id="PF07985"/>
    </source>
</evidence>
<proteinExistence type="predicted"/>
<feature type="domain" description="SRR1-like" evidence="1">
    <location>
        <begin position="40"/>
        <end position="141"/>
    </location>
</feature>
<feature type="non-terminal residue" evidence="2">
    <location>
        <position position="190"/>
    </location>
</feature>
<dbReference type="OrthoDB" id="3800037at2759"/>
<accession>A0A6A6A2W7</accession>
<keyword evidence="3" id="KW-1185">Reference proteome</keyword>
<dbReference type="PANTHER" id="PTHR42080">
    <property type="entry name" value="SRR1 DOMAIN-CONTAINING PROTEIN"/>
    <property type="match status" value="1"/>
</dbReference>
<dbReference type="EMBL" id="ML977513">
    <property type="protein sequence ID" value="KAF2126352.1"/>
    <property type="molecule type" value="Genomic_DNA"/>
</dbReference>
<reference evidence="2" key="1">
    <citation type="journal article" date="2020" name="Stud. Mycol.">
        <title>101 Dothideomycetes genomes: a test case for predicting lifestyles and emergence of pathogens.</title>
        <authorList>
            <person name="Haridas S."/>
            <person name="Albert R."/>
            <person name="Binder M."/>
            <person name="Bloem J."/>
            <person name="Labutti K."/>
            <person name="Salamov A."/>
            <person name="Andreopoulos B."/>
            <person name="Baker S."/>
            <person name="Barry K."/>
            <person name="Bills G."/>
            <person name="Bluhm B."/>
            <person name="Cannon C."/>
            <person name="Castanera R."/>
            <person name="Culley D."/>
            <person name="Daum C."/>
            <person name="Ezra D."/>
            <person name="Gonzalez J."/>
            <person name="Henrissat B."/>
            <person name="Kuo A."/>
            <person name="Liang C."/>
            <person name="Lipzen A."/>
            <person name="Lutzoni F."/>
            <person name="Magnuson J."/>
            <person name="Mondo S."/>
            <person name="Nolan M."/>
            <person name="Ohm R."/>
            <person name="Pangilinan J."/>
            <person name="Park H.-J."/>
            <person name="Ramirez L."/>
            <person name="Alfaro M."/>
            <person name="Sun H."/>
            <person name="Tritt A."/>
            <person name="Yoshinaga Y."/>
            <person name="Zwiers L.-H."/>
            <person name="Turgeon B."/>
            <person name="Goodwin S."/>
            <person name="Spatafora J."/>
            <person name="Crous P."/>
            <person name="Grigoriev I."/>
        </authorList>
    </citation>
    <scope>NUCLEOTIDE SEQUENCE</scope>
    <source>
        <strain evidence="2">CBS 119687</strain>
    </source>
</reference>
<dbReference type="GeneID" id="54403283"/>
<dbReference type="Pfam" id="PF07985">
    <property type="entry name" value="SRR1"/>
    <property type="match status" value="1"/>
</dbReference>